<feature type="transmembrane region" description="Helical" evidence="1">
    <location>
        <begin position="88"/>
        <end position="107"/>
    </location>
</feature>
<keyword evidence="4" id="KW-1185">Reference proteome</keyword>
<evidence type="ECO:0000256" key="1">
    <source>
        <dbReference type="SAM" id="Phobius"/>
    </source>
</evidence>
<dbReference type="InterPro" id="IPR007658">
    <property type="entry name" value="DUF594"/>
</dbReference>
<keyword evidence="1" id="KW-1133">Transmembrane helix</keyword>
<dbReference type="Gramene" id="OB05G29790.1">
    <property type="protein sequence ID" value="OB05G29790.1"/>
    <property type="gene ID" value="OB05G29790"/>
</dbReference>
<keyword evidence="1" id="KW-0472">Membrane</keyword>
<organism evidence="3">
    <name type="scientific">Oryza brachyantha</name>
    <name type="common">malo sina</name>
    <dbReference type="NCBI Taxonomy" id="4533"/>
    <lineage>
        <taxon>Eukaryota</taxon>
        <taxon>Viridiplantae</taxon>
        <taxon>Streptophyta</taxon>
        <taxon>Embryophyta</taxon>
        <taxon>Tracheophyta</taxon>
        <taxon>Spermatophyta</taxon>
        <taxon>Magnoliopsida</taxon>
        <taxon>Liliopsida</taxon>
        <taxon>Poales</taxon>
        <taxon>Poaceae</taxon>
        <taxon>BOP clade</taxon>
        <taxon>Oryzoideae</taxon>
        <taxon>Oryzeae</taxon>
        <taxon>Oryzinae</taxon>
        <taxon>Oryza</taxon>
    </lineage>
</organism>
<sequence length="740" mass="82851">MEVISRRAAVRGFVESLSTVEGRLLRLEVVVLLSAVILAALVLYGTTRRRSSDKLLRGVMWMAYSLSYVVVSYAVGLIQDGPFRGETFVLWAAALLLIQASAYAAPVHSRREFSQRKKLLLQHILQTALVLWLVVSATGRNASYRAAIWAFWCLNVLKTAAKIVEMIKASLPDQSVKVVAEYMDVEESLAASEQPADPRTMKGYKYIFHGEDTMLPVSHQGSRLARDDMMTQSDGKSVVTIDRVYRWIDGEAGYSEVEKDMARDFCLSFALFKLLKRRVYGFVPAEAGSQKARDLVCEGLIQPVTTGPDAAFRVVEAELAFLYDEFYTRNIVLVGARTYVCIAAAVAGLTMWTAFFGTLGPGYHHLLIGVRDLDRSVTVMIVLITAGLELCQAVAGFSSNWRYIKTVYRCVRDEQHWSNRRRGHLWWKESITPPATRYWEDKVGQYVLLKRYRHRPWNLLSWLTLYLVEPRRQGQKRGRRKRLPQEVRRAVLVSLRASYGQLTNGVSTLRRHGLSSPLEWACSFPKLTDQILVWHVVTTRCDWEWASLRGGRSRRREGGDDDDVAGVNRLIARKLSNYCAYLVAFVPEMLPDPSYNVEQIFDTAVQQARDHLAGCRTDGSVLERLREIEERELGGAYERVGSSTIIEKAALLGGQLRATVDAEERRGGGGGGWQVLAEFWAEFVLFLAPSDNVDIHAEMLGAGGEFMTQLWALLSHAGVLERPAGAGAAPPLAPSPTPAV</sequence>
<dbReference type="Proteomes" id="UP000006038">
    <property type="component" value="Chromosome 5"/>
</dbReference>
<dbReference type="Pfam" id="PF13968">
    <property type="entry name" value="DUF4220"/>
    <property type="match status" value="1"/>
</dbReference>
<dbReference type="eggNOG" id="ENOG502QSWW">
    <property type="taxonomic scope" value="Eukaryota"/>
</dbReference>
<dbReference type="PANTHER" id="PTHR31325">
    <property type="entry name" value="OS01G0798800 PROTEIN-RELATED"/>
    <property type="match status" value="1"/>
</dbReference>
<dbReference type="Pfam" id="PF04578">
    <property type="entry name" value="DUF594"/>
    <property type="match status" value="1"/>
</dbReference>
<dbReference type="HOGENOM" id="CLU_008762_1_1_1"/>
<dbReference type="EnsemblPlants" id="OB05G29790.1">
    <property type="protein sequence ID" value="OB05G29790.1"/>
    <property type="gene ID" value="OB05G29790"/>
</dbReference>
<reference evidence="3" key="2">
    <citation type="submission" date="2013-04" db="UniProtKB">
        <authorList>
            <consortium name="EnsemblPlants"/>
        </authorList>
    </citation>
    <scope>IDENTIFICATION</scope>
</reference>
<reference evidence="3" key="1">
    <citation type="journal article" date="2013" name="Nat. Commun.">
        <title>Whole-genome sequencing of Oryza brachyantha reveals mechanisms underlying Oryza genome evolution.</title>
        <authorList>
            <person name="Chen J."/>
            <person name="Huang Q."/>
            <person name="Gao D."/>
            <person name="Wang J."/>
            <person name="Lang Y."/>
            <person name="Liu T."/>
            <person name="Li B."/>
            <person name="Bai Z."/>
            <person name="Luis Goicoechea J."/>
            <person name="Liang C."/>
            <person name="Chen C."/>
            <person name="Zhang W."/>
            <person name="Sun S."/>
            <person name="Liao Y."/>
            <person name="Zhang X."/>
            <person name="Yang L."/>
            <person name="Song C."/>
            <person name="Wang M."/>
            <person name="Shi J."/>
            <person name="Liu G."/>
            <person name="Liu J."/>
            <person name="Zhou H."/>
            <person name="Zhou W."/>
            <person name="Yu Q."/>
            <person name="An N."/>
            <person name="Chen Y."/>
            <person name="Cai Q."/>
            <person name="Wang B."/>
            <person name="Liu B."/>
            <person name="Min J."/>
            <person name="Huang Y."/>
            <person name="Wu H."/>
            <person name="Li Z."/>
            <person name="Zhang Y."/>
            <person name="Yin Y."/>
            <person name="Song W."/>
            <person name="Jiang J."/>
            <person name="Jackson S.A."/>
            <person name="Wing R.A."/>
            <person name="Wang J."/>
            <person name="Chen M."/>
        </authorList>
    </citation>
    <scope>NUCLEOTIDE SEQUENCE [LARGE SCALE GENOMIC DNA]</scope>
    <source>
        <strain evidence="3">cv. IRGC 101232</strain>
    </source>
</reference>
<evidence type="ECO:0000313" key="3">
    <source>
        <dbReference type="EnsemblPlants" id="OB05G29790.1"/>
    </source>
</evidence>
<proteinExistence type="predicted"/>
<name>J3M8Q5_ORYBR</name>
<dbReference type="OMA" id="QILAWHV"/>
<evidence type="ECO:0000313" key="4">
    <source>
        <dbReference type="Proteomes" id="UP000006038"/>
    </source>
</evidence>
<feature type="transmembrane region" description="Helical" evidence="1">
    <location>
        <begin position="58"/>
        <end position="76"/>
    </location>
</feature>
<protein>
    <recommendedName>
        <fullName evidence="2">DUF4220 domain-containing protein</fullName>
    </recommendedName>
</protein>
<feature type="transmembrane region" description="Helical" evidence="1">
    <location>
        <begin position="377"/>
        <end position="397"/>
    </location>
</feature>
<feature type="domain" description="DUF4220" evidence="2">
    <location>
        <begin position="61"/>
        <end position="450"/>
    </location>
</feature>
<keyword evidence="1" id="KW-0812">Transmembrane</keyword>
<dbReference type="AlphaFoldDB" id="J3M8Q5"/>
<evidence type="ECO:0000259" key="2">
    <source>
        <dbReference type="Pfam" id="PF13968"/>
    </source>
</evidence>
<accession>J3M8Q5</accession>
<dbReference type="InterPro" id="IPR025315">
    <property type="entry name" value="DUF4220"/>
</dbReference>
<feature type="transmembrane region" description="Helical" evidence="1">
    <location>
        <begin position="339"/>
        <end position="357"/>
    </location>
</feature>
<feature type="transmembrane region" description="Helical" evidence="1">
    <location>
        <begin position="24"/>
        <end position="46"/>
    </location>
</feature>